<evidence type="ECO:0000313" key="4">
    <source>
        <dbReference type="EMBL" id="EOY04404.1"/>
    </source>
</evidence>
<dbReference type="EMBL" id="CM001882">
    <property type="protein sequence ID" value="EOY04404.1"/>
    <property type="molecule type" value="Genomic_DNA"/>
</dbReference>
<dbReference type="InParanoid" id="A0A061EQ00"/>
<evidence type="ECO:0000313" key="5">
    <source>
        <dbReference type="Proteomes" id="UP000026915"/>
    </source>
</evidence>
<name>A0A061EQ00_THECC</name>
<sequence length="733" mass="83167">MEGICDMLEFRVGDMPWREAVTCQSSKLVTRHGHGLEVFEKALCKRNDTTAPAKISAMNEEIQRKQYKDLDSLLIMPREKCAFNVAINTHYVYPHGYFYADLLHNIMIRWITESQSMDHELWFGISKSKARLSKQEFCLIIRLTFGLMPNMFRRLYEVAAEGIHDRYWNGQESVKLQALLDTFRGGNFQRPGDATKMALLLIVNNILFGQDYRRRVTPWLLSLVEDINAWNVFPWGHYIWKLTLDYLLKGFEVPDSSVTKETRLRYNIYRFARYMEDRSDWGLGARQKNRSLKEKRASGGTKRMRTVAALVDELSSPKLMDEGDDHGQGSEQSLDHASVTLEPPTDPLQTQNGNNLSLTQSRTVNDGAVTTCQLQWIMRKHEKEMLELNASIQSLSLAMQTLEDRIVGRILNGLKSQLVIVVSASTCDNICLDMHERSISQCCSEARCADNGQHHDPGVDIDDDIFGADGEHSIIDASAGGDGELDSIMAEGEHLPPVNIFVNAAAGVIVHYHESTPDAVEIRSSSPESSVVHHGASEVSDPTERARLKMANKYMASPFVDPLMTRRDVMDKIVEDYEAFKKDESARHNVGILRDQGADFFITLEDPNEKMTSEHIDACLNLLCKRMTGPKSKLYTTRACMVDMIFFTIKVVDSARTLNAKDNGVRAGQMTPLTTMMPFICHQVGYFNNIRRKRRDLTSMPLDIHLPKAKVHRYNDSVSCGMFMIGYMDHIVQ</sequence>
<dbReference type="eggNOG" id="ENOG502S6E9">
    <property type="taxonomic scope" value="Eukaryota"/>
</dbReference>
<dbReference type="Proteomes" id="UP000026915">
    <property type="component" value="Chromosome 4"/>
</dbReference>
<evidence type="ECO:0000256" key="2">
    <source>
        <dbReference type="SAM" id="MobiDB-lite"/>
    </source>
</evidence>
<accession>A0A061EQ00</accession>
<dbReference type="AlphaFoldDB" id="A0A061EQ00"/>
<feature type="compositionally biased region" description="Polar residues" evidence="2">
    <location>
        <begin position="347"/>
        <end position="361"/>
    </location>
</feature>
<dbReference type="HOGENOM" id="CLU_022689_0_0_1"/>
<reference evidence="4 5" key="1">
    <citation type="journal article" date="2013" name="Genome Biol.">
        <title>The genome sequence of the most widely cultivated cacao type and its use to identify candidate genes regulating pod color.</title>
        <authorList>
            <person name="Motamayor J.C."/>
            <person name="Mockaitis K."/>
            <person name="Schmutz J."/>
            <person name="Haiminen N."/>
            <person name="Iii D.L."/>
            <person name="Cornejo O."/>
            <person name="Findley S.D."/>
            <person name="Zheng P."/>
            <person name="Utro F."/>
            <person name="Royaert S."/>
            <person name="Saski C."/>
            <person name="Jenkins J."/>
            <person name="Podicheti R."/>
            <person name="Zhao M."/>
            <person name="Scheffler B.E."/>
            <person name="Stack J.C."/>
            <person name="Feltus F.A."/>
            <person name="Mustiga G.M."/>
            <person name="Amores F."/>
            <person name="Phillips W."/>
            <person name="Marelli J.P."/>
            <person name="May G.D."/>
            <person name="Shapiro H."/>
            <person name="Ma J."/>
            <person name="Bustamante C.D."/>
            <person name="Schnell R.J."/>
            <person name="Main D."/>
            <person name="Gilbert D."/>
            <person name="Parida L."/>
            <person name="Kuhn D.N."/>
        </authorList>
    </citation>
    <scope>NUCLEOTIDE SEQUENCE [LARGE SCALE GENOMIC DNA]</scope>
    <source>
        <strain evidence="5">cv. Matina 1-6</strain>
    </source>
</reference>
<dbReference type="InterPro" id="IPR038765">
    <property type="entry name" value="Papain-like_cys_pep_sf"/>
</dbReference>
<feature type="region of interest" description="Disordered" evidence="2">
    <location>
        <begin position="338"/>
        <end position="361"/>
    </location>
</feature>
<gene>
    <name evidence="4" type="ORF">TCM_019668</name>
</gene>
<protein>
    <recommendedName>
        <fullName evidence="3">DUF1985 domain-containing protein</fullName>
    </recommendedName>
</protein>
<dbReference type="PANTHER" id="PTHR48449:SF1">
    <property type="entry name" value="DUF1985 DOMAIN-CONTAINING PROTEIN"/>
    <property type="match status" value="1"/>
</dbReference>
<keyword evidence="5" id="KW-1185">Reference proteome</keyword>
<dbReference type="SUPFAM" id="SSF54001">
    <property type="entry name" value="Cysteine proteinases"/>
    <property type="match status" value="1"/>
</dbReference>
<proteinExistence type="predicted"/>
<dbReference type="InterPro" id="IPR015410">
    <property type="entry name" value="DUF1985"/>
</dbReference>
<dbReference type="Pfam" id="PF09331">
    <property type="entry name" value="DUF1985"/>
    <property type="match status" value="1"/>
</dbReference>
<feature type="coiled-coil region" evidence="1">
    <location>
        <begin position="378"/>
        <end position="405"/>
    </location>
</feature>
<keyword evidence="1" id="KW-0175">Coiled coil</keyword>
<dbReference type="PANTHER" id="PTHR48449">
    <property type="entry name" value="DUF1985 DOMAIN-CONTAINING PROTEIN"/>
    <property type="match status" value="1"/>
</dbReference>
<dbReference type="Gramene" id="EOY04404">
    <property type="protein sequence ID" value="EOY04404"/>
    <property type="gene ID" value="TCM_019668"/>
</dbReference>
<evidence type="ECO:0000256" key="1">
    <source>
        <dbReference type="SAM" id="Coils"/>
    </source>
</evidence>
<feature type="domain" description="DUF1985" evidence="3">
    <location>
        <begin position="116"/>
        <end position="243"/>
    </location>
</feature>
<evidence type="ECO:0000259" key="3">
    <source>
        <dbReference type="Pfam" id="PF09331"/>
    </source>
</evidence>
<organism evidence="4 5">
    <name type="scientific">Theobroma cacao</name>
    <name type="common">Cacao</name>
    <name type="synonym">Cocoa</name>
    <dbReference type="NCBI Taxonomy" id="3641"/>
    <lineage>
        <taxon>Eukaryota</taxon>
        <taxon>Viridiplantae</taxon>
        <taxon>Streptophyta</taxon>
        <taxon>Embryophyta</taxon>
        <taxon>Tracheophyta</taxon>
        <taxon>Spermatophyta</taxon>
        <taxon>Magnoliopsida</taxon>
        <taxon>eudicotyledons</taxon>
        <taxon>Gunneridae</taxon>
        <taxon>Pentapetalae</taxon>
        <taxon>rosids</taxon>
        <taxon>malvids</taxon>
        <taxon>Malvales</taxon>
        <taxon>Malvaceae</taxon>
        <taxon>Byttnerioideae</taxon>
        <taxon>Theobroma</taxon>
    </lineage>
</organism>